<dbReference type="EMBL" id="JACJID010000008">
    <property type="protein sequence ID" value="MBA8931161.1"/>
    <property type="molecule type" value="Genomic_DNA"/>
</dbReference>
<dbReference type="PROSITE" id="PS51257">
    <property type="entry name" value="PROKAR_LIPOPROTEIN"/>
    <property type="match status" value="1"/>
</dbReference>
<reference evidence="3 4" key="1">
    <citation type="submission" date="2020-08" db="EMBL/GenBank/DDBJ databases">
        <title>Genomic Encyclopedia of Archaeal and Bacterial Type Strains, Phase II (KMG-II): from individual species to whole genera.</title>
        <authorList>
            <person name="Goeker M."/>
        </authorList>
    </citation>
    <scope>NUCLEOTIDE SEQUENCE [LARGE SCALE GENOMIC DNA]</scope>
    <source>
        <strain evidence="3 4">DSM 43850</strain>
    </source>
</reference>
<evidence type="ECO:0000256" key="1">
    <source>
        <dbReference type="SAM" id="MobiDB-lite"/>
    </source>
</evidence>
<dbReference type="RefSeq" id="WP_025354110.1">
    <property type="nucleotide sequence ID" value="NZ_BAAABQ010000097.1"/>
</dbReference>
<keyword evidence="2" id="KW-0732">Signal</keyword>
<dbReference type="Proteomes" id="UP000517916">
    <property type="component" value="Unassembled WGS sequence"/>
</dbReference>
<feature type="signal peptide" evidence="2">
    <location>
        <begin position="1"/>
        <end position="24"/>
    </location>
</feature>
<feature type="compositionally biased region" description="Low complexity" evidence="1">
    <location>
        <begin position="23"/>
        <end position="41"/>
    </location>
</feature>
<evidence type="ECO:0000256" key="2">
    <source>
        <dbReference type="SAM" id="SignalP"/>
    </source>
</evidence>
<dbReference type="Pfam" id="PF12079">
    <property type="entry name" value="DUF3558"/>
    <property type="match status" value="1"/>
</dbReference>
<evidence type="ECO:0000313" key="4">
    <source>
        <dbReference type="Proteomes" id="UP000517916"/>
    </source>
</evidence>
<feature type="chain" id="PRO_5047209004" description="DUF3558 domain-containing protein" evidence="2">
    <location>
        <begin position="25"/>
        <end position="173"/>
    </location>
</feature>
<keyword evidence="4" id="KW-1185">Reference proteome</keyword>
<gene>
    <name evidence="3" type="ORF">BC739_008408</name>
</gene>
<evidence type="ECO:0008006" key="5">
    <source>
        <dbReference type="Google" id="ProtNLM"/>
    </source>
</evidence>
<organism evidence="3 4">
    <name type="scientific">Kutzneria viridogrisea</name>
    <dbReference type="NCBI Taxonomy" id="47990"/>
    <lineage>
        <taxon>Bacteria</taxon>
        <taxon>Bacillati</taxon>
        <taxon>Actinomycetota</taxon>
        <taxon>Actinomycetes</taxon>
        <taxon>Pseudonocardiales</taxon>
        <taxon>Pseudonocardiaceae</taxon>
        <taxon>Kutzneria</taxon>
    </lineage>
</organism>
<name>A0ABR6BX04_9PSEU</name>
<feature type="region of interest" description="Disordered" evidence="1">
    <location>
        <begin position="23"/>
        <end position="46"/>
    </location>
</feature>
<proteinExistence type="predicted"/>
<protein>
    <recommendedName>
        <fullName evidence="5">DUF3558 domain-containing protein</fullName>
    </recommendedName>
</protein>
<comment type="caution">
    <text evidence="3">The sequence shown here is derived from an EMBL/GenBank/DDBJ whole genome shotgun (WGS) entry which is preliminary data.</text>
</comment>
<evidence type="ECO:0000313" key="3">
    <source>
        <dbReference type="EMBL" id="MBA8931161.1"/>
    </source>
</evidence>
<dbReference type="InterPro" id="IPR024520">
    <property type="entry name" value="DUF3558"/>
</dbReference>
<sequence length="173" mass="17270">MKKYRLAAVLAAGALAVTACGSGAASSSSAPAPSTPARPSSMDNVDPCSLISAQDSGRLGIAGSAHSAFMGGSTSACGWLLPQGYFATIGLFPSVGVNDITFGGTATDTAVNQRQGRRVTGTEAGKCQLYLSAAAHSSAQIEVSKIGGGDTPTACYDALKVAFVIDPKLPLNA</sequence>
<accession>A0ABR6BX04</accession>